<comment type="caution">
    <text evidence="1">The sequence shown here is derived from an EMBL/GenBank/DDBJ whole genome shotgun (WGS) entry which is preliminary data.</text>
</comment>
<dbReference type="EMBL" id="WBMS02000039">
    <property type="protein sequence ID" value="MWA05557.1"/>
    <property type="molecule type" value="Genomic_DNA"/>
</dbReference>
<keyword evidence="2" id="KW-1185">Reference proteome</keyword>
<sequence length="164" mass="18252">MPEPIQKERLLASPDYRMFALADADNAANDAPVPDDIGSQGWLGLRSAMFYIGTAQPLFPVTLDIEYWDRGPPSCNDGPEVMERSRLSLPSGRPILSEVTAGSPGVVFVVPTGTYASLVAAWSRRQAFRDYNRLLSMDASSTKYELLEQELCGRERYAFQLWAE</sequence>
<reference evidence="1" key="1">
    <citation type="submission" date="2019-12" db="EMBL/GenBank/DDBJ databases">
        <title>Actinomadura physcomitrii sp. nov., a novel actinomycete isolated from moss [Physcomitrium sphaericum (Ludw) Fuernr].</title>
        <authorList>
            <person name="Zhuang X."/>
        </authorList>
    </citation>
    <scope>NUCLEOTIDE SEQUENCE [LARGE SCALE GENOMIC DNA]</scope>
    <source>
        <strain evidence="1">LD22</strain>
    </source>
</reference>
<name>A0A6I4MNX6_9ACTN</name>
<accession>A0A6I4MNX6</accession>
<proteinExistence type="predicted"/>
<evidence type="ECO:0000313" key="1">
    <source>
        <dbReference type="EMBL" id="MWA05557.1"/>
    </source>
</evidence>
<protein>
    <submittedName>
        <fullName evidence="1">Uncharacterized protein</fullName>
    </submittedName>
</protein>
<gene>
    <name evidence="1" type="ORF">F8568_035385</name>
</gene>
<dbReference type="AlphaFoldDB" id="A0A6I4MNX6"/>
<evidence type="ECO:0000313" key="2">
    <source>
        <dbReference type="Proteomes" id="UP000462055"/>
    </source>
</evidence>
<dbReference type="Proteomes" id="UP000462055">
    <property type="component" value="Unassembled WGS sequence"/>
</dbReference>
<organism evidence="1 2">
    <name type="scientific">Actinomadura physcomitrii</name>
    <dbReference type="NCBI Taxonomy" id="2650748"/>
    <lineage>
        <taxon>Bacteria</taxon>
        <taxon>Bacillati</taxon>
        <taxon>Actinomycetota</taxon>
        <taxon>Actinomycetes</taxon>
        <taxon>Streptosporangiales</taxon>
        <taxon>Thermomonosporaceae</taxon>
        <taxon>Actinomadura</taxon>
    </lineage>
</organism>
<dbReference type="RefSeq" id="WP_151597994.1">
    <property type="nucleotide sequence ID" value="NZ_WBMS02000039.1"/>
</dbReference>